<dbReference type="Gene3D" id="3.30.300.30">
    <property type="match status" value="3"/>
</dbReference>
<dbReference type="PROSITE" id="PS00012">
    <property type="entry name" value="PHOSPHOPANTETHEINE"/>
    <property type="match status" value="3"/>
</dbReference>
<dbReference type="PROSITE" id="PS00455">
    <property type="entry name" value="AMP_BINDING"/>
    <property type="match status" value="3"/>
</dbReference>
<evidence type="ECO:0000259" key="7">
    <source>
        <dbReference type="PROSITE" id="PS50075"/>
    </source>
</evidence>
<dbReference type="SUPFAM" id="SSF47336">
    <property type="entry name" value="ACP-like"/>
    <property type="match status" value="3"/>
</dbReference>
<gene>
    <name evidence="8" type="ORF">MF672_020570</name>
</gene>
<evidence type="ECO:0000256" key="6">
    <source>
        <dbReference type="SAM" id="MobiDB-lite"/>
    </source>
</evidence>
<dbReference type="InterPro" id="IPR020806">
    <property type="entry name" value="PKS_PP-bd"/>
</dbReference>
<dbReference type="PROSITE" id="PS50075">
    <property type="entry name" value="CARRIER"/>
    <property type="match status" value="3"/>
</dbReference>
<evidence type="ECO:0000256" key="1">
    <source>
        <dbReference type="ARBA" id="ARBA00001957"/>
    </source>
</evidence>
<dbReference type="InterPro" id="IPR029058">
    <property type="entry name" value="AB_hydrolase_fold"/>
</dbReference>
<dbReference type="SMART" id="SM00823">
    <property type="entry name" value="PKS_PP"/>
    <property type="match status" value="3"/>
</dbReference>
<dbReference type="InterPro" id="IPR036736">
    <property type="entry name" value="ACP-like_sf"/>
</dbReference>
<dbReference type="CDD" id="cd19543">
    <property type="entry name" value="DCL_NRPS"/>
    <property type="match status" value="1"/>
</dbReference>
<keyword evidence="4" id="KW-0677">Repeat</keyword>
<feature type="region of interest" description="Disordered" evidence="6">
    <location>
        <begin position="204"/>
        <end position="224"/>
    </location>
</feature>
<dbReference type="NCBIfam" id="TIGR01733">
    <property type="entry name" value="AA-adenyl-dom"/>
    <property type="match status" value="3"/>
</dbReference>
<feature type="domain" description="Carrier" evidence="7">
    <location>
        <begin position="977"/>
        <end position="1051"/>
    </location>
</feature>
<evidence type="ECO:0000256" key="5">
    <source>
        <dbReference type="ARBA" id="ARBA00023194"/>
    </source>
</evidence>
<dbReference type="NCBIfam" id="NF003417">
    <property type="entry name" value="PRK04813.1"/>
    <property type="match status" value="4"/>
</dbReference>
<dbReference type="Pfam" id="PF13193">
    <property type="entry name" value="AMP-binding_C"/>
    <property type="match status" value="3"/>
</dbReference>
<dbReference type="PANTHER" id="PTHR45527:SF1">
    <property type="entry name" value="FATTY ACID SYNTHASE"/>
    <property type="match status" value="1"/>
</dbReference>
<dbReference type="InterPro" id="IPR042099">
    <property type="entry name" value="ANL_N_sf"/>
</dbReference>
<protein>
    <submittedName>
        <fullName evidence="8">Amino acid adenylation domain-containing protein</fullName>
    </submittedName>
</protein>
<dbReference type="EMBL" id="JAKRKC020000001">
    <property type="protein sequence ID" value="MCK2216175.1"/>
    <property type="molecule type" value="Genomic_DNA"/>
</dbReference>
<evidence type="ECO:0000313" key="8">
    <source>
        <dbReference type="EMBL" id="MCK2216175.1"/>
    </source>
</evidence>
<dbReference type="SUPFAM" id="SSF56801">
    <property type="entry name" value="Acetyl-CoA synthetase-like"/>
    <property type="match status" value="3"/>
</dbReference>
<dbReference type="Gene3D" id="3.40.50.1820">
    <property type="entry name" value="alpha/beta hydrolase"/>
    <property type="match status" value="1"/>
</dbReference>
<dbReference type="InterPro" id="IPR020845">
    <property type="entry name" value="AMP-binding_CS"/>
</dbReference>
<dbReference type="Gene3D" id="3.30.559.10">
    <property type="entry name" value="Chloramphenicol acetyltransferase-like domain"/>
    <property type="match status" value="4"/>
</dbReference>
<evidence type="ECO:0000313" key="9">
    <source>
        <dbReference type="Proteomes" id="UP001317259"/>
    </source>
</evidence>
<dbReference type="CDD" id="cd17643">
    <property type="entry name" value="A_NRPS_Cytc1-like"/>
    <property type="match status" value="1"/>
</dbReference>
<dbReference type="Pfam" id="PF00668">
    <property type="entry name" value="Condensation"/>
    <property type="match status" value="4"/>
</dbReference>
<dbReference type="Gene3D" id="1.10.1200.10">
    <property type="entry name" value="ACP-like"/>
    <property type="match status" value="2"/>
</dbReference>
<dbReference type="InterPro" id="IPR023213">
    <property type="entry name" value="CAT-like_dom_sf"/>
</dbReference>
<accession>A0ABT0FV14</accession>
<comment type="caution">
    <text evidence="8">The sequence shown here is derived from an EMBL/GenBank/DDBJ whole genome shotgun (WGS) entry which is preliminary data.</text>
</comment>
<dbReference type="NCBIfam" id="TIGR01720">
    <property type="entry name" value="NRPS-para261"/>
    <property type="match status" value="1"/>
</dbReference>
<keyword evidence="9" id="KW-1185">Reference proteome</keyword>
<reference evidence="8 9" key="1">
    <citation type="submission" date="2022-04" db="EMBL/GenBank/DDBJ databases">
        <title>Genome draft of Actinomadura sp. ATCC 31491.</title>
        <authorList>
            <person name="Shi X."/>
            <person name="Du Y."/>
        </authorList>
    </citation>
    <scope>NUCLEOTIDE SEQUENCE [LARGE SCALE GENOMIC DNA]</scope>
    <source>
        <strain evidence="8 9">ATCC 31491</strain>
    </source>
</reference>
<dbReference type="Pfam" id="PF00501">
    <property type="entry name" value="AMP-binding"/>
    <property type="match status" value="3"/>
</dbReference>
<dbReference type="Gene3D" id="2.30.38.10">
    <property type="entry name" value="Luciferase, Domain 3"/>
    <property type="match status" value="1"/>
</dbReference>
<keyword evidence="2" id="KW-0596">Phosphopantetheine</keyword>
<keyword evidence="3" id="KW-0597">Phosphoprotein</keyword>
<evidence type="ECO:0000256" key="3">
    <source>
        <dbReference type="ARBA" id="ARBA00022553"/>
    </source>
</evidence>
<organism evidence="8 9">
    <name type="scientific">Actinomadura luzonensis</name>
    <dbReference type="NCBI Taxonomy" id="2805427"/>
    <lineage>
        <taxon>Bacteria</taxon>
        <taxon>Bacillati</taxon>
        <taxon>Actinomycetota</taxon>
        <taxon>Actinomycetes</taxon>
        <taxon>Streptosporangiales</taxon>
        <taxon>Thermomonosporaceae</taxon>
        <taxon>Actinomadura</taxon>
    </lineage>
</organism>
<dbReference type="Proteomes" id="UP001317259">
    <property type="component" value="Unassembled WGS sequence"/>
</dbReference>
<dbReference type="CDD" id="cd05930">
    <property type="entry name" value="A_NRPS"/>
    <property type="match status" value="2"/>
</dbReference>
<dbReference type="Gene3D" id="3.30.559.30">
    <property type="entry name" value="Nonribosomal peptide synthetase, condensation domain"/>
    <property type="match status" value="4"/>
</dbReference>
<name>A0ABT0FV14_9ACTN</name>
<dbReference type="InterPro" id="IPR009081">
    <property type="entry name" value="PP-bd_ACP"/>
</dbReference>
<feature type="domain" description="Carrier" evidence="7">
    <location>
        <begin position="3497"/>
        <end position="3572"/>
    </location>
</feature>
<dbReference type="InterPro" id="IPR000873">
    <property type="entry name" value="AMP-dep_synth/lig_dom"/>
</dbReference>
<dbReference type="InterPro" id="IPR010060">
    <property type="entry name" value="NRPS_synth"/>
</dbReference>
<dbReference type="Pfam" id="PF00550">
    <property type="entry name" value="PP-binding"/>
    <property type="match status" value="3"/>
</dbReference>
<proteinExistence type="predicted"/>
<dbReference type="InterPro" id="IPR025110">
    <property type="entry name" value="AMP-bd_C"/>
</dbReference>
<feature type="domain" description="Carrier" evidence="7">
    <location>
        <begin position="2495"/>
        <end position="2570"/>
    </location>
</feature>
<dbReference type="Gene3D" id="3.40.50.12780">
    <property type="entry name" value="N-terminal domain of ligase-like"/>
    <property type="match status" value="2"/>
</dbReference>
<evidence type="ECO:0000256" key="2">
    <source>
        <dbReference type="ARBA" id="ARBA00022450"/>
    </source>
</evidence>
<dbReference type="RefSeq" id="WP_247815339.1">
    <property type="nucleotide sequence ID" value="NZ_JAKRKC020000001.1"/>
</dbReference>
<comment type="cofactor">
    <cofactor evidence="1">
        <name>pantetheine 4'-phosphate</name>
        <dbReference type="ChEBI" id="CHEBI:47942"/>
    </cofactor>
</comment>
<dbReference type="SUPFAM" id="SSF52777">
    <property type="entry name" value="CoA-dependent acyltransferases"/>
    <property type="match status" value="8"/>
</dbReference>
<dbReference type="InterPro" id="IPR001242">
    <property type="entry name" value="Condensation_dom"/>
</dbReference>
<evidence type="ECO:0000256" key="4">
    <source>
        <dbReference type="ARBA" id="ARBA00022737"/>
    </source>
</evidence>
<keyword evidence="5" id="KW-0045">Antibiotic biosynthesis</keyword>
<dbReference type="InterPro" id="IPR006162">
    <property type="entry name" value="Ppantetheine_attach_site"/>
</dbReference>
<dbReference type="CDD" id="cd19540">
    <property type="entry name" value="LCL_NRPS-like"/>
    <property type="match status" value="1"/>
</dbReference>
<dbReference type="InterPro" id="IPR010071">
    <property type="entry name" value="AA_adenyl_dom"/>
</dbReference>
<sequence length="3585" mass="383215">MTSIGVVAAQESLWLAQRLRPEPPNNVAAVWEVQGELDSALLNSALRVVLTEARTVLVTFREEAGRLRQEPRDLGAWRPFAADLSGAADPEAAARAYVAELAAQPFDLERDVLFRAGLLTLGEQRSFLVLVCNHVVTDAFGLLTLVSRRIAEVYTATLKGDPAPHWPVEEPAALHERDARYRASDRFARDAEFWRRYLSDPSAPARLPGTPTPARANPSGVWSHTARVPREEADAWERLARSYGVTLPTLLMAAAAVFFRHLCDLPEPLFTVTVNNRFGATRRTPGVLSNLVPIRIGVPVTADLPAVLDATQRAKTEVFRHATHQVSDIQRETGRAGAFRSPFGAIVNIIPFVEGLDLAGSTAHFAGGSFGSVDELMISTYFDGRPGSDLHVRVDAPAAFYGEHDPAGLSERLIATVRALTAHPGAPAGSIELLTGHERRRLLDDFNDTAVPLPDATVAELFERHAAARPDAVAVVAGDVTLTYGELNTRANRLAHALAGRGVTPESVVAVAVTRSADLVVALLGVYKAGAVYLPIDPEFPSGRLDYVLSDARPHVLVTDEAGERAVPRAAGTPRLGIDVTRQEGGEDDPPARARPGNVAYLMYTSGSTGTPKGVAITHRNLVALFAGTERWCRFGPDDVWSCCHSQAFDVSMWELCGALLHGGRIVLATWDVVRSPDALWRLLLRHGVTVLSQTPSAFYELSANRPADTSGLRLRMVVFAGEALDPARLRGWYPGATPGAPVLVNMYGITETTVHVTYLEMLAEFAERGASPIGVPIGNMRMYVLGPGLAPVPPGVIGELYVAGAGVGRGYHGRAALTAQRFVACPFGPPGAVMYRSGDLARWAADGRLEFMGRADHQVKIRGFRIEPAEIEAALERHPGVSQAAVIAREGRGTGGRQLVAYVVPRDAGGIGGGEAVDFRAGADAGELRAFVSGRLPKYMVPAAFVLLDRLPLTTNGKLDRRALPEPVFAGGDYVAPGTPAEEVLAEVYAEVLGLDRVSAEDDFFTLGGDSIRAIQVVSRARARGLALSPRDVFERRTVTDLADAAGTGPGSALEELDGGGTGPMPLLPVAREAAARGPAFARFAQWMAVTLPPGIDHAGLVATLTAVVDHHDVLRSRLDGGDLRVEPAGSVPVARLIRRVGHPDEVRPALEAAQRELDPEHGSMLRFIWLAPSGGGDGPSGGGASGSAGAVAGGRLVILAHHLVVDGVSWRILLPDLAAAWAAVRDGRPAVLPPVGTSMRRWAHALRSEAARRGHELPVWLDVVTTDEPRLGARPLDPARDVAAATSTVRVRLTPAITRTLLARWPAAFRAGVDEGLLAALMLALLRRRRREGVPGTAAVIRLEGHGREEAVVPGADLSRTVGWFTSVHPARLDLAGIDVEQAFAGGPAAGAAIKAVKEQLRSLPGHGIGYGLLRHLDDGTAAELGRHPEGQIVFNYLGRLAEDLTGGEWGPAPEWPELVAMPGPGQPVPATLQVDALISGEQELTALFTFPDGVLSRDEVRDLAELWAAAVTALAGHAAAPDAGGLTPADLTRAGVSRHQLERWERSWPGLSDVWPLTPLQSGMLFHSMLGGTGADAYQMQLVLRLDGPLDPARLRAAGQALLDRHPNLRVAFAADEAGDLAQLVVDGVRLPWREHDLSRLGEAERARELERLLAADRGVRFDPAVPPLLRLTLVTLGAGRAELVLSTHHALLDGWSLPRLMRDLLRLYAAGGEPDGLARAGGFRDFLAWLGSRDQEASLRAWARELDGVTEPTLLAASLPARTAEPGIGQTDVPLPPDVAAALSRRAAELGVTLNTLVQGAWGVLLAELTGRRDVLFGTTVSGRTPALPGVEDLVGLLINTVPVRVPCAPADTFAQVLTRLQDRQAALLEHHHTGLGDIQRVTGLSTLFDTLVVFESYPVDRIGLAEANSTAGLAVTGVRPYTATHYPVALLAAADPRLRLTVQYQRDRLSGADADRLARRVVRVLRRLADDPEARLATLDLLEPGEHQRLRQLNDTAVATPPLTVPGLVERQAERTPDAPAVTSGGRTLTYRELNTRANRLAHDLIARGAGPETVVALALPRSAELVVALLGVLKSGAAYLPIDPGFPSERLEYVLADARPALLLTDAAAGRAVRDARVPRVHLDELGSGPGHDPRTGLLPGNTAYLMYTSGSTGEPKGVAITHGNVVNGVLRLNDVLGLPPRARMLAGTSVSFDVSVFELFSTLCRGGTAEIVRDVLVLGERDGWTGGVISTVPSAFAELAGALAGRVTADAVVFAGEALPASLVRQARTALPGAKIVNAYGQTETFYATTCVLGTAATRSGSGGAPIGRPLGNMRVHVLGPGLRPVPPGVAGELYVTGACMGRGYHGRPALTADRFVADPFGPAGSRMYRTGDLARWNPAGELEYLGRLDDQVKIRGFRIEPAEVEAALAAHPHVEQAVVVARDGRLVAYAVGRVEAETLRGFVQGRLPEYMVPSAVVVAAALPLTPSGKVDRAALPAPEFGSSAYRSPSTSDEEVLCGLFAEVLGVERVGVDDDFFALGGHSLLATRLVSRIRAALRVEVPIRTVFQAPTVAELAPHLTPGLAVRPPLRALATRPARLPLSFAQRRLWFVDRFEGPSSTYNLPVVLRLCGELDVPALRAAIGDVVGRHESLRTVLVEDADGVPGQRVVPVGEVVVELPVSEPVEVGAAVARAVAYEFDLSREIPVRACLLRVGAGEHVLVLLLHHIAADGESAAPLARDLSVAYRARLAGRVPGWAELPVQYADYTLWQHELLGDERLVGAQVGYWRAELAGVPQPVRLPVDRPRPAVASYRGGTVGFRLEPGLLAAVEGVARRGGATVPMVLQAALAVLLHRLGAGTDVAIGSPIAGRTDEALTDLVGLFLNTWVLRVDLSGRPSFEDVVAHVRRKAIAAYDNQDVPFERLVELLNPERSTAYHPLFQVMFAWQNTPWPHLDLPGLDATMEQVSPGSAKFDLFFNLAPDGTGTLEYATDLFDRSSAERLAERFADVVRQVTADPAVPIAAVRVLTGQERQRLLHEHNRTAAPVEPADLAGLVERQAARAPGASALTCGGRTLTYGELNRRANRLAHWLLARGAGPERRIAVRLPRSAELVVALLAVAKTGGAYVPLDPAYPPARVEFVLDDAAPLLHLTGEPDLTGLPDTDPARRPLPGSAAYVIYTSGSTGTPKGVVISHEALVNFLTDMRRRCRLSDQDRLLAVTTVAFDIAALELFGPLTTGGHVILAEHPDPPLLADLITRHDITLMQATPSLWQMMTAHDPARLAGLRLLTGGEALPAHLATQLREHAAELTNLYGPTETTIWSTAATVTGPPTIGRPIANTRVYVLDPYLQPVPAQTPGELYIAGTGLARGYHHRPALTADRFVPDPFHPGRMYRTGDLVRWNPAGELEYLGRLDDQVKIRGFRIEPGEVEAVLAAHPDVEQAVVVARDGRLVAYVVGQVQDEALRSFARERLPEYMVPLVIALQALPLTPNGKVDRAALPAPEFGSSAYRPPSTSDEEVLCGLFAEVLGVERVGVDDDFFALGGHSLLATQLVSRIRATLRVEVPIRMLFESPSVARLAQRRQELSASVRAPLRRMTER</sequence>
<dbReference type="PANTHER" id="PTHR45527">
    <property type="entry name" value="NONRIBOSOMAL PEPTIDE SYNTHETASE"/>
    <property type="match status" value="1"/>
</dbReference>
<dbReference type="InterPro" id="IPR045851">
    <property type="entry name" value="AMP-bd_C_sf"/>
</dbReference>
<dbReference type="Gene3D" id="3.40.50.980">
    <property type="match status" value="2"/>
</dbReference>